<protein>
    <submittedName>
        <fullName evidence="1">Uncharacterized protein</fullName>
    </submittedName>
</protein>
<proteinExistence type="predicted"/>
<reference evidence="2" key="1">
    <citation type="journal article" date="2016" name="Nature">
        <title>Genome evolution in the allotetraploid frog Xenopus laevis.</title>
        <authorList>
            <person name="Session A.M."/>
            <person name="Uno Y."/>
            <person name="Kwon T."/>
            <person name="Chapman J.A."/>
            <person name="Toyoda A."/>
            <person name="Takahashi S."/>
            <person name="Fukui A."/>
            <person name="Hikosaka A."/>
            <person name="Suzuki A."/>
            <person name="Kondo M."/>
            <person name="van Heeringen S.J."/>
            <person name="Quigley I."/>
            <person name="Heinz S."/>
            <person name="Ogino H."/>
            <person name="Ochi H."/>
            <person name="Hellsten U."/>
            <person name="Lyons J.B."/>
            <person name="Simakov O."/>
            <person name="Putnam N."/>
            <person name="Stites J."/>
            <person name="Kuroki Y."/>
            <person name="Tanaka T."/>
            <person name="Michiue T."/>
            <person name="Watanabe M."/>
            <person name="Bogdanovic O."/>
            <person name="Lister R."/>
            <person name="Georgiou G."/>
            <person name="Paranjpe S.S."/>
            <person name="van Kruijsbergen I."/>
            <person name="Shu S."/>
            <person name="Carlson J."/>
            <person name="Kinoshita T."/>
            <person name="Ohta Y."/>
            <person name="Mawaribuchi S."/>
            <person name="Jenkins J."/>
            <person name="Grimwood J."/>
            <person name="Schmutz J."/>
            <person name="Mitros T."/>
            <person name="Mozaffari S.V."/>
            <person name="Suzuki Y."/>
            <person name="Haramoto Y."/>
            <person name="Yamamoto T.S."/>
            <person name="Takagi C."/>
            <person name="Heald R."/>
            <person name="Miller K."/>
            <person name="Haudenschild C."/>
            <person name="Kitzman J."/>
            <person name="Nakayama T."/>
            <person name="Izutsu Y."/>
            <person name="Robert J."/>
            <person name="Fortriede J."/>
            <person name="Burns K."/>
            <person name="Lotay V."/>
            <person name="Karimi K."/>
            <person name="Yasuoka Y."/>
            <person name="Dichmann D.S."/>
            <person name="Flajnik M.F."/>
            <person name="Houston D.W."/>
            <person name="Shendure J."/>
            <person name="DuPasquier L."/>
            <person name="Vize P.D."/>
            <person name="Zorn A.M."/>
            <person name="Ito M."/>
            <person name="Marcotte E.M."/>
            <person name="Wallingford J.B."/>
            <person name="Ito Y."/>
            <person name="Asashima M."/>
            <person name="Ueno N."/>
            <person name="Matsuda Y."/>
            <person name="Veenstra G.J."/>
            <person name="Fujiyama A."/>
            <person name="Harland R.M."/>
            <person name="Taira M."/>
            <person name="Rokhsar D.S."/>
        </authorList>
    </citation>
    <scope>NUCLEOTIDE SEQUENCE [LARGE SCALE GENOMIC DNA]</scope>
    <source>
        <strain evidence="2">J</strain>
    </source>
</reference>
<dbReference type="Proteomes" id="UP000694892">
    <property type="component" value="Chromosome 1L"/>
</dbReference>
<accession>A0A974E2R5</accession>
<organism evidence="1 2">
    <name type="scientific">Xenopus laevis</name>
    <name type="common">African clawed frog</name>
    <dbReference type="NCBI Taxonomy" id="8355"/>
    <lineage>
        <taxon>Eukaryota</taxon>
        <taxon>Metazoa</taxon>
        <taxon>Chordata</taxon>
        <taxon>Craniata</taxon>
        <taxon>Vertebrata</taxon>
        <taxon>Euteleostomi</taxon>
        <taxon>Amphibia</taxon>
        <taxon>Batrachia</taxon>
        <taxon>Anura</taxon>
        <taxon>Pipoidea</taxon>
        <taxon>Pipidae</taxon>
        <taxon>Xenopodinae</taxon>
        <taxon>Xenopus</taxon>
        <taxon>Xenopus</taxon>
    </lineage>
</organism>
<evidence type="ECO:0000313" key="1">
    <source>
        <dbReference type="EMBL" id="OCU02116.1"/>
    </source>
</evidence>
<gene>
    <name evidence="1" type="ORF">XELAEV_18007877mg</name>
</gene>
<dbReference type="AlphaFoldDB" id="A0A974E2R5"/>
<evidence type="ECO:0000313" key="2">
    <source>
        <dbReference type="Proteomes" id="UP000694892"/>
    </source>
</evidence>
<sequence>MVLLLLKKQIKVALLIFVLKENISKTDIDTFIVSKWETKSFDVFYKHIYIQRTSCRSVSALVSLHFLCITLYYMT</sequence>
<dbReference type="EMBL" id="CM004466">
    <property type="protein sequence ID" value="OCU02116.1"/>
    <property type="molecule type" value="Genomic_DNA"/>
</dbReference>
<name>A0A974E2R5_XENLA</name>